<proteinExistence type="inferred from homology"/>
<feature type="domain" description="4'-phosphopantetheinyl transferase N-terminal" evidence="10">
    <location>
        <begin position="2"/>
        <end position="90"/>
    </location>
</feature>
<organism evidence="11 12">
    <name type="scientific">Acanthosepion pharaonis</name>
    <name type="common">Pharaoh cuttlefish</name>
    <name type="synonym">Sepia pharaonis</name>
    <dbReference type="NCBI Taxonomy" id="158019"/>
    <lineage>
        <taxon>Eukaryota</taxon>
        <taxon>Metazoa</taxon>
        <taxon>Spiralia</taxon>
        <taxon>Lophotrochozoa</taxon>
        <taxon>Mollusca</taxon>
        <taxon>Cephalopoda</taxon>
        <taxon>Coleoidea</taxon>
        <taxon>Decapodiformes</taxon>
        <taxon>Sepiida</taxon>
        <taxon>Sepiina</taxon>
        <taxon>Sepiidae</taxon>
        <taxon>Acanthosepion</taxon>
    </lineage>
</organism>
<comment type="catalytic activity">
    <reaction evidence="8">
        <text>apo-[ACP] + acetyl-CoA = acetyl-[ACP] + adenosine 3',5'-bisphosphate + H(+)</text>
        <dbReference type="Rhea" id="RHEA:46564"/>
        <dbReference type="Rhea" id="RHEA-COMP:9621"/>
        <dbReference type="Rhea" id="RHEA-COMP:9690"/>
        <dbReference type="ChEBI" id="CHEBI:15378"/>
        <dbReference type="ChEBI" id="CHEBI:29999"/>
        <dbReference type="ChEBI" id="CHEBI:57288"/>
        <dbReference type="ChEBI" id="CHEBI:58343"/>
        <dbReference type="ChEBI" id="CHEBI:78446"/>
    </reaction>
    <physiologicalReaction direction="left-to-right" evidence="8">
        <dbReference type="Rhea" id="RHEA:46565"/>
    </physiologicalReaction>
</comment>
<evidence type="ECO:0000259" key="10">
    <source>
        <dbReference type="Pfam" id="PF22624"/>
    </source>
</evidence>
<evidence type="ECO:0000256" key="2">
    <source>
        <dbReference type="ARBA" id="ARBA00013172"/>
    </source>
</evidence>
<evidence type="ECO:0000313" key="11">
    <source>
        <dbReference type="EMBL" id="CAE1324555.1"/>
    </source>
</evidence>
<dbReference type="EMBL" id="CAHIKZ030005415">
    <property type="protein sequence ID" value="CAE1324555.1"/>
    <property type="molecule type" value="Genomic_DNA"/>
</dbReference>
<keyword evidence="4 11" id="KW-0808">Transferase</keyword>
<dbReference type="GO" id="GO:0008897">
    <property type="term" value="F:holo-[acyl-carrier-protein] synthase activity"/>
    <property type="evidence" value="ECO:0007669"/>
    <property type="project" value="UniProtKB-EC"/>
</dbReference>
<dbReference type="InterPro" id="IPR037143">
    <property type="entry name" value="4-PPantetheinyl_Trfase_dom_sf"/>
</dbReference>
<evidence type="ECO:0000256" key="8">
    <source>
        <dbReference type="ARBA" id="ARBA00048794"/>
    </source>
</evidence>
<dbReference type="FunFam" id="3.90.470.20:FF:000003">
    <property type="entry name" value="L-aminoadipate-semialdehyde dehydrogenase-phosphopantetheinyl transferase"/>
    <property type="match status" value="1"/>
</dbReference>
<feature type="domain" description="4'-phosphopantetheinyl transferase" evidence="9">
    <location>
        <begin position="94"/>
        <end position="172"/>
    </location>
</feature>
<dbReference type="PANTHER" id="PTHR12215">
    <property type="entry name" value="PHOSPHOPANTETHEINE TRANSFERASE"/>
    <property type="match status" value="1"/>
</dbReference>
<dbReference type="Pfam" id="PF22624">
    <property type="entry name" value="AASDHPPT_N"/>
    <property type="match status" value="1"/>
</dbReference>
<dbReference type="EC" id="2.7.8.7" evidence="2"/>
<dbReference type="AlphaFoldDB" id="A0A812ENW9"/>
<evidence type="ECO:0000256" key="5">
    <source>
        <dbReference type="ARBA" id="ARBA00030484"/>
    </source>
</evidence>
<gene>
    <name evidence="11" type="ORF">SPHA_74300</name>
</gene>
<dbReference type="GO" id="GO:0005829">
    <property type="term" value="C:cytosol"/>
    <property type="evidence" value="ECO:0007669"/>
    <property type="project" value="TreeGrafter"/>
</dbReference>
<evidence type="ECO:0000313" key="12">
    <source>
        <dbReference type="Proteomes" id="UP000597762"/>
    </source>
</evidence>
<comment type="similarity">
    <text evidence="1">Belongs to the P-Pant transferase superfamily. AcpS family.</text>
</comment>
<keyword evidence="12" id="KW-1185">Reference proteome</keyword>
<evidence type="ECO:0000256" key="7">
    <source>
        <dbReference type="ARBA" id="ARBA00048641"/>
    </source>
</evidence>
<sequence>MFAAQCIQPEEKERISHFMFQKDAKAAMCGRLLIRKFLSEYLKVPYDILQLKRTEKGKPFLGNIDCLQIKPTPHFNMAHNGDFVVLATHPQAKVGIDIMKIESPSGRSLETFFNNMQRQFTEKEWKIIKRQPSEILQLQMFFRHWCLKESVVKALGEGIGFGLDRLEFHLNSYPLTNDQNVTDTVFYLDGKVNQFWIFEETLLNSDHCVVVGYNFNNSDEESFSNLQCNHTSHNEINKTDDNSEENMLSNSSKSDEHFRILSWQEMVAGSIPQSPPDKDYWLNFNSKPDHPFKR</sequence>
<name>A0A812ENW9_ACAPH</name>
<dbReference type="GO" id="GO:0000287">
    <property type="term" value="F:magnesium ion binding"/>
    <property type="evidence" value="ECO:0007669"/>
    <property type="project" value="InterPro"/>
</dbReference>
<dbReference type="PANTHER" id="PTHR12215:SF10">
    <property type="entry name" value="L-AMINOADIPATE-SEMIALDEHYDE DEHYDROGENASE-PHOSPHOPANTETHEINYL TRANSFERASE"/>
    <property type="match status" value="1"/>
</dbReference>
<comment type="catalytic activity">
    <reaction evidence="7">
        <text>apo-[ACP] + CoA = holo-[ACP] + adenosine 3',5'-bisphosphate + H(+)</text>
        <dbReference type="Rhea" id="RHEA:12068"/>
        <dbReference type="Rhea" id="RHEA-COMP:9685"/>
        <dbReference type="Rhea" id="RHEA-COMP:9690"/>
        <dbReference type="ChEBI" id="CHEBI:15378"/>
        <dbReference type="ChEBI" id="CHEBI:29999"/>
        <dbReference type="ChEBI" id="CHEBI:57287"/>
        <dbReference type="ChEBI" id="CHEBI:58343"/>
        <dbReference type="ChEBI" id="CHEBI:64479"/>
        <dbReference type="EC" id="2.7.8.7"/>
    </reaction>
    <physiologicalReaction direction="left-to-right" evidence="7">
        <dbReference type="Rhea" id="RHEA:12069"/>
    </physiologicalReaction>
</comment>
<accession>A0A812ENW9</accession>
<dbReference type="InterPro" id="IPR050559">
    <property type="entry name" value="P-Pant_transferase_sf"/>
</dbReference>
<reference evidence="11" key="1">
    <citation type="submission" date="2021-01" db="EMBL/GenBank/DDBJ databases">
        <authorList>
            <person name="Li R."/>
            <person name="Bekaert M."/>
        </authorList>
    </citation>
    <scope>NUCLEOTIDE SEQUENCE</scope>
    <source>
        <strain evidence="11">Farmed</strain>
    </source>
</reference>
<evidence type="ECO:0000256" key="3">
    <source>
        <dbReference type="ARBA" id="ARBA00016301"/>
    </source>
</evidence>
<dbReference type="InterPro" id="IPR055066">
    <property type="entry name" value="AASDHPPT_N"/>
</dbReference>
<dbReference type="Pfam" id="PF01648">
    <property type="entry name" value="ACPS"/>
    <property type="match status" value="1"/>
</dbReference>
<evidence type="ECO:0000256" key="1">
    <source>
        <dbReference type="ARBA" id="ARBA00006195"/>
    </source>
</evidence>
<evidence type="ECO:0000256" key="4">
    <source>
        <dbReference type="ARBA" id="ARBA00022679"/>
    </source>
</evidence>
<dbReference type="OrthoDB" id="26719at2759"/>
<dbReference type="GO" id="GO:0019878">
    <property type="term" value="P:lysine biosynthetic process via aminoadipic acid"/>
    <property type="evidence" value="ECO:0007669"/>
    <property type="project" value="TreeGrafter"/>
</dbReference>
<comment type="caution">
    <text evidence="11">The sequence shown here is derived from an EMBL/GenBank/DDBJ whole genome shotgun (WGS) entry which is preliminary data.</text>
</comment>
<dbReference type="Proteomes" id="UP000597762">
    <property type="component" value="Unassembled WGS sequence"/>
</dbReference>
<dbReference type="SUPFAM" id="SSF56214">
    <property type="entry name" value="4'-phosphopantetheinyl transferase"/>
    <property type="match status" value="2"/>
</dbReference>
<evidence type="ECO:0000256" key="6">
    <source>
        <dbReference type="ARBA" id="ARBA00033443"/>
    </source>
</evidence>
<dbReference type="InterPro" id="IPR008278">
    <property type="entry name" value="4-PPantetheinyl_Trfase_dom"/>
</dbReference>
<protein>
    <recommendedName>
        <fullName evidence="3">L-aminoadipate-semialdehyde dehydrogenase-phosphopantetheinyl transferase</fullName>
        <ecNumber evidence="2">2.7.8.7</ecNumber>
    </recommendedName>
    <alternativeName>
        <fullName evidence="5">4'-phosphopantetheinyl transferase</fullName>
    </alternativeName>
    <alternativeName>
        <fullName evidence="6">Alpha-aminoadipic semialdehyde dehydrogenase-phosphopantetheinyl transferase</fullName>
    </alternativeName>
</protein>
<dbReference type="Gene3D" id="3.90.470.20">
    <property type="entry name" value="4'-phosphopantetheinyl transferase domain"/>
    <property type="match status" value="2"/>
</dbReference>
<evidence type="ECO:0000259" key="9">
    <source>
        <dbReference type="Pfam" id="PF01648"/>
    </source>
</evidence>